<sequence length="220" mass="25166">MSLICGAYFVGSAWLGKDSYRLMIRYSSCSYHLDLFSILQSNSASVKCEVSPALDVEVNDVRENTQVEKCNVSDIYKMYHSSSGNNPKHRTSLLAVAVGIKQKKLANEIVKKFLGDDFVVMLFHYDGVVDEWHDFEWSDRVIHVSATNQTKWWFAKRFLHPDIVAEYEYVFLWDEDLGVENFHPQRYLSIVKEEGLEISQPALDASGLTPRKPGRSRCTG</sequence>
<dbReference type="AlphaFoldDB" id="A0AAW2MVB4"/>
<accession>A0AAW2MVB4</accession>
<dbReference type="InterPro" id="IPR007877">
    <property type="entry name" value="DUF707"/>
</dbReference>
<organism evidence="1">
    <name type="scientific">Sesamum radiatum</name>
    <name type="common">Black benniseed</name>
    <dbReference type="NCBI Taxonomy" id="300843"/>
    <lineage>
        <taxon>Eukaryota</taxon>
        <taxon>Viridiplantae</taxon>
        <taxon>Streptophyta</taxon>
        <taxon>Embryophyta</taxon>
        <taxon>Tracheophyta</taxon>
        <taxon>Spermatophyta</taxon>
        <taxon>Magnoliopsida</taxon>
        <taxon>eudicotyledons</taxon>
        <taxon>Gunneridae</taxon>
        <taxon>Pentapetalae</taxon>
        <taxon>asterids</taxon>
        <taxon>lamiids</taxon>
        <taxon>Lamiales</taxon>
        <taxon>Pedaliaceae</taxon>
        <taxon>Sesamum</taxon>
    </lineage>
</organism>
<evidence type="ECO:0000313" key="1">
    <source>
        <dbReference type="EMBL" id="KAL0335302.1"/>
    </source>
</evidence>
<gene>
    <name evidence="1" type="ORF">Sradi_4742100</name>
</gene>
<name>A0AAW2MVB4_SESRA</name>
<dbReference type="Pfam" id="PF05212">
    <property type="entry name" value="DUF707"/>
    <property type="match status" value="1"/>
</dbReference>
<dbReference type="EMBL" id="JACGWJ010000021">
    <property type="protein sequence ID" value="KAL0335302.1"/>
    <property type="molecule type" value="Genomic_DNA"/>
</dbReference>
<reference evidence="1" key="1">
    <citation type="submission" date="2020-06" db="EMBL/GenBank/DDBJ databases">
        <authorList>
            <person name="Li T."/>
            <person name="Hu X."/>
            <person name="Zhang T."/>
            <person name="Song X."/>
            <person name="Zhang H."/>
            <person name="Dai N."/>
            <person name="Sheng W."/>
            <person name="Hou X."/>
            <person name="Wei L."/>
        </authorList>
    </citation>
    <scope>NUCLEOTIDE SEQUENCE</scope>
    <source>
        <strain evidence="1">G02</strain>
        <tissue evidence="1">Leaf</tissue>
    </source>
</reference>
<dbReference type="PANTHER" id="PTHR31210:SF11">
    <property type="entry name" value="KETOGLUTARATE REDUCTASE TRANS-SPLICING-LIKE PROTEIN, PUTATIVE (DUF707)-RELATED"/>
    <property type="match status" value="1"/>
</dbReference>
<comment type="caution">
    <text evidence="1">The sequence shown here is derived from an EMBL/GenBank/DDBJ whole genome shotgun (WGS) entry which is preliminary data.</text>
</comment>
<reference evidence="1" key="2">
    <citation type="journal article" date="2024" name="Plant">
        <title>Genomic evolution and insights into agronomic trait innovations of Sesamum species.</title>
        <authorList>
            <person name="Miao H."/>
            <person name="Wang L."/>
            <person name="Qu L."/>
            <person name="Liu H."/>
            <person name="Sun Y."/>
            <person name="Le M."/>
            <person name="Wang Q."/>
            <person name="Wei S."/>
            <person name="Zheng Y."/>
            <person name="Lin W."/>
            <person name="Duan Y."/>
            <person name="Cao H."/>
            <person name="Xiong S."/>
            <person name="Wang X."/>
            <person name="Wei L."/>
            <person name="Li C."/>
            <person name="Ma Q."/>
            <person name="Ju M."/>
            <person name="Zhao R."/>
            <person name="Li G."/>
            <person name="Mu C."/>
            <person name="Tian Q."/>
            <person name="Mei H."/>
            <person name="Zhang T."/>
            <person name="Gao T."/>
            <person name="Zhang H."/>
        </authorList>
    </citation>
    <scope>NUCLEOTIDE SEQUENCE</scope>
    <source>
        <strain evidence="1">G02</strain>
    </source>
</reference>
<proteinExistence type="predicted"/>
<protein>
    <submittedName>
        <fullName evidence="1">Uncharacterized protein</fullName>
    </submittedName>
</protein>
<dbReference type="PANTHER" id="PTHR31210">
    <property type="entry name" value="OS06G0731900 PROTEIN"/>
    <property type="match status" value="1"/>
</dbReference>